<sequence>MSEKIGYAWVHSQADLVHYSFDAPIPIIEPFDKQRKERWIAVLQMYGLKSAPGNLMADKTVDKSAGEITATYMQQSSDLDDWVIALDDAYAYAACYYAMKTGRRFVKASLDRLEVLLRLCAPKSVLIVCKPIGLHTGILKKIAALLSQGETETLWGVATSVDAAGLSFLLAKFLSPSLPCRRYGIIDAIARQAYEMDGNELRASDFEFSPDYLWHQLAQQWYSLALVSHGEGAHANLEHAVLCGLMGREERGSDGRPVEGGCRQGTCKRVHNPNISILPVYELRTENLLFLSCNGFSVSNELYPSDVSVALSLADGYPRACITTTETVEFTEESAQEFQSLVRQGHQFGKIVNLVNDVSLRDYPYVLLGDPLMSSAQDPRDVFVDVERSSFKIDHRDNG</sequence>
<gene>
    <name evidence="1" type="ORF">HIJ39_22790</name>
</gene>
<evidence type="ECO:0000313" key="1">
    <source>
        <dbReference type="EMBL" id="NMP25127.1"/>
    </source>
</evidence>
<name>A0A7Y0Q4Z1_9FIRM</name>
<dbReference type="Proteomes" id="UP000533476">
    <property type="component" value="Unassembled WGS sequence"/>
</dbReference>
<accession>A0A7Y0Q4Z1</accession>
<dbReference type="AlphaFoldDB" id="A0A7Y0Q4Z1"/>
<organism evidence="1 2">
    <name type="scientific">Sulfobacillus harzensis</name>
    <dbReference type="NCBI Taxonomy" id="2729629"/>
    <lineage>
        <taxon>Bacteria</taxon>
        <taxon>Bacillati</taxon>
        <taxon>Bacillota</taxon>
        <taxon>Clostridia</taxon>
        <taxon>Eubacteriales</taxon>
        <taxon>Clostridiales Family XVII. Incertae Sedis</taxon>
        <taxon>Sulfobacillus</taxon>
    </lineage>
</organism>
<reference evidence="1 2" key="1">
    <citation type="submission" date="2020-04" db="EMBL/GenBank/DDBJ databases">
        <authorList>
            <person name="Zhang R."/>
            <person name="Schippers A."/>
        </authorList>
    </citation>
    <scope>NUCLEOTIDE SEQUENCE [LARGE SCALE GENOMIC DNA]</scope>
    <source>
        <strain evidence="1 2">DSM 109850</strain>
    </source>
</reference>
<proteinExistence type="predicted"/>
<keyword evidence="2" id="KW-1185">Reference proteome</keyword>
<evidence type="ECO:0000313" key="2">
    <source>
        <dbReference type="Proteomes" id="UP000533476"/>
    </source>
</evidence>
<dbReference type="RefSeq" id="WP_169103319.1">
    <property type="nucleotide sequence ID" value="NZ_JABBVZ010000248.1"/>
</dbReference>
<dbReference type="EMBL" id="JABBVZ010000248">
    <property type="protein sequence ID" value="NMP25127.1"/>
    <property type="molecule type" value="Genomic_DNA"/>
</dbReference>
<comment type="caution">
    <text evidence="1">The sequence shown here is derived from an EMBL/GenBank/DDBJ whole genome shotgun (WGS) entry which is preliminary data.</text>
</comment>
<feature type="non-terminal residue" evidence="1">
    <location>
        <position position="399"/>
    </location>
</feature>
<protein>
    <submittedName>
        <fullName evidence="1">Uncharacterized protein</fullName>
    </submittedName>
</protein>